<feature type="binding site" evidence="5">
    <location>
        <position position="227"/>
    </location>
    <ligand>
        <name>FAD</name>
        <dbReference type="ChEBI" id="CHEBI:57692"/>
    </ligand>
</feature>
<name>A0A4Y9EQF2_9SPHN</name>
<dbReference type="EMBL" id="SIHO01000001">
    <property type="protein sequence ID" value="TFU05499.1"/>
    <property type="molecule type" value="Genomic_DNA"/>
</dbReference>
<evidence type="ECO:0000256" key="4">
    <source>
        <dbReference type="ARBA" id="ARBA00022827"/>
    </source>
</evidence>
<evidence type="ECO:0000259" key="6">
    <source>
        <dbReference type="Pfam" id="PF00732"/>
    </source>
</evidence>
<comment type="cofactor">
    <cofactor evidence="1 5">
        <name>FAD</name>
        <dbReference type="ChEBI" id="CHEBI:57692"/>
    </cofactor>
</comment>
<dbReference type="AlphaFoldDB" id="A0A4Y9EQF2"/>
<dbReference type="Gene3D" id="3.30.560.10">
    <property type="entry name" value="Glucose Oxidase, domain 3"/>
    <property type="match status" value="1"/>
</dbReference>
<dbReference type="GO" id="GO:0016614">
    <property type="term" value="F:oxidoreductase activity, acting on CH-OH group of donors"/>
    <property type="evidence" value="ECO:0007669"/>
    <property type="project" value="InterPro"/>
</dbReference>
<dbReference type="InterPro" id="IPR036188">
    <property type="entry name" value="FAD/NAD-bd_sf"/>
</dbReference>
<accession>A0A4Y9EQF2</accession>
<keyword evidence="4 5" id="KW-0274">FAD</keyword>
<dbReference type="SUPFAM" id="SSF54373">
    <property type="entry name" value="FAD-linked reductases, C-terminal domain"/>
    <property type="match status" value="1"/>
</dbReference>
<sequence length="543" mass="59190">MGDSYDYIVIGAGSAGCVVANRLSADPKYRVLLLEAGPEDRNMWIHIPAGMQRLFLNPDVLWPYMTEPEPELGGLQVFWPRGRTLGGCSAVNGMAYVRGQPADYDHWAQAGNRGWAWDDVLPFFRKSENYWGGADDLHGDGDGLRVTNTAHRQPEGSSIHRATKAFIDAGIAAGLAYNPDFNGPVQEGIGWIDHSIDGRGRRHSTATAYLKPVRNRSNLKIMTNAMVDRIVIEDGRAVGVELRHNDVPMRIDASGEIILCAGTVNSPQTLMLSGIGPAEHLRDHGITPIVDAPMVGQNLQDHMYVHWVHEVRPGYSFNGETSGTRLLPHILRYYLSGKGLLTTGASSAYIFCKSLPGADTPDTQIGFRAFSTEAMVSGTPGKHKFPAWSASVAYLRPKSRGQIRLKSANPADAPAIHANYLTHRDDLDALMSALRLIGKLYATPMIRDLVVRRLAPADNVDIDDDAQLEHFVRTHGGTMYHPVGTCMMGPHPDAVVDERLRVRGVRGLRVADASIMPTIVSGNTNAPAVMIGEKAAAMLLEDA</sequence>
<evidence type="ECO:0000256" key="3">
    <source>
        <dbReference type="ARBA" id="ARBA00022630"/>
    </source>
</evidence>
<dbReference type="Proteomes" id="UP000297737">
    <property type="component" value="Unassembled WGS sequence"/>
</dbReference>
<evidence type="ECO:0000313" key="9">
    <source>
        <dbReference type="Proteomes" id="UP000297737"/>
    </source>
</evidence>
<dbReference type="Pfam" id="PF00732">
    <property type="entry name" value="GMC_oxred_N"/>
    <property type="match status" value="1"/>
</dbReference>
<dbReference type="InterPro" id="IPR000172">
    <property type="entry name" value="GMC_OxRdtase_N"/>
</dbReference>
<comment type="caution">
    <text evidence="8">The sequence shown here is derived from an EMBL/GenBank/DDBJ whole genome shotgun (WGS) entry which is preliminary data.</text>
</comment>
<dbReference type="OrthoDB" id="9785276at2"/>
<dbReference type="InterPro" id="IPR007867">
    <property type="entry name" value="GMC_OxRtase_C"/>
</dbReference>
<evidence type="ECO:0000256" key="5">
    <source>
        <dbReference type="PIRSR" id="PIRSR000137-2"/>
    </source>
</evidence>
<dbReference type="Pfam" id="PF05199">
    <property type="entry name" value="GMC_oxred_C"/>
    <property type="match status" value="1"/>
</dbReference>
<evidence type="ECO:0000259" key="7">
    <source>
        <dbReference type="Pfam" id="PF05199"/>
    </source>
</evidence>
<dbReference type="PIRSF" id="PIRSF000137">
    <property type="entry name" value="Alcohol_oxidase"/>
    <property type="match status" value="1"/>
</dbReference>
<comment type="similarity">
    <text evidence="2">Belongs to the GMC oxidoreductase family.</text>
</comment>
<feature type="domain" description="Glucose-methanol-choline oxidoreductase N-terminal" evidence="6">
    <location>
        <begin position="5"/>
        <end position="303"/>
    </location>
</feature>
<dbReference type="SUPFAM" id="SSF51905">
    <property type="entry name" value="FAD/NAD(P)-binding domain"/>
    <property type="match status" value="1"/>
</dbReference>
<reference evidence="8 9" key="1">
    <citation type="submission" date="2019-02" db="EMBL/GenBank/DDBJ databases">
        <title>Polymorphobacter sp. isolated from the lake at the Tibet of China.</title>
        <authorList>
            <person name="Li A."/>
        </authorList>
    </citation>
    <scope>NUCLEOTIDE SEQUENCE [LARGE SCALE GENOMIC DNA]</scope>
    <source>
        <strain evidence="8 9">DJ1R-1</strain>
    </source>
</reference>
<evidence type="ECO:0000313" key="8">
    <source>
        <dbReference type="EMBL" id="TFU05499.1"/>
    </source>
</evidence>
<dbReference type="InterPro" id="IPR012132">
    <property type="entry name" value="GMC_OxRdtase"/>
</dbReference>
<dbReference type="GO" id="GO:0050660">
    <property type="term" value="F:flavin adenine dinucleotide binding"/>
    <property type="evidence" value="ECO:0007669"/>
    <property type="project" value="InterPro"/>
</dbReference>
<evidence type="ECO:0000256" key="2">
    <source>
        <dbReference type="ARBA" id="ARBA00010790"/>
    </source>
</evidence>
<dbReference type="PANTHER" id="PTHR11552:SF147">
    <property type="entry name" value="CHOLINE DEHYDROGENASE, MITOCHONDRIAL"/>
    <property type="match status" value="1"/>
</dbReference>
<gene>
    <name evidence="8" type="ORF">EUV02_00125</name>
</gene>
<proteinExistence type="inferred from homology"/>
<feature type="domain" description="Glucose-methanol-choline oxidoreductase C-terminal" evidence="7">
    <location>
        <begin position="397"/>
        <end position="532"/>
    </location>
</feature>
<evidence type="ECO:0000256" key="1">
    <source>
        <dbReference type="ARBA" id="ARBA00001974"/>
    </source>
</evidence>
<dbReference type="Gene3D" id="3.50.50.60">
    <property type="entry name" value="FAD/NAD(P)-binding domain"/>
    <property type="match status" value="1"/>
</dbReference>
<keyword evidence="9" id="KW-1185">Reference proteome</keyword>
<protein>
    <submittedName>
        <fullName evidence="8">Choline dehydrogenase</fullName>
    </submittedName>
</protein>
<dbReference type="RefSeq" id="WP_135244224.1">
    <property type="nucleotide sequence ID" value="NZ_SIHO01000001.1"/>
</dbReference>
<organism evidence="8 9">
    <name type="scientific">Glacieibacterium arshaanense</name>
    <dbReference type="NCBI Taxonomy" id="2511025"/>
    <lineage>
        <taxon>Bacteria</taxon>
        <taxon>Pseudomonadati</taxon>
        <taxon>Pseudomonadota</taxon>
        <taxon>Alphaproteobacteria</taxon>
        <taxon>Sphingomonadales</taxon>
        <taxon>Sphingosinicellaceae</taxon>
        <taxon>Glacieibacterium</taxon>
    </lineage>
</organism>
<dbReference type="PANTHER" id="PTHR11552">
    <property type="entry name" value="GLUCOSE-METHANOL-CHOLINE GMC OXIDOREDUCTASE"/>
    <property type="match status" value="1"/>
</dbReference>
<keyword evidence="3" id="KW-0285">Flavoprotein</keyword>